<evidence type="ECO:0000313" key="2">
    <source>
        <dbReference type="Proteomes" id="UP001054945"/>
    </source>
</evidence>
<organism evidence="1 2">
    <name type="scientific">Caerostris extrusa</name>
    <name type="common">Bark spider</name>
    <name type="synonym">Caerostris bankana</name>
    <dbReference type="NCBI Taxonomy" id="172846"/>
    <lineage>
        <taxon>Eukaryota</taxon>
        <taxon>Metazoa</taxon>
        <taxon>Ecdysozoa</taxon>
        <taxon>Arthropoda</taxon>
        <taxon>Chelicerata</taxon>
        <taxon>Arachnida</taxon>
        <taxon>Araneae</taxon>
        <taxon>Araneomorphae</taxon>
        <taxon>Entelegynae</taxon>
        <taxon>Araneoidea</taxon>
        <taxon>Araneidae</taxon>
        <taxon>Caerostris</taxon>
    </lineage>
</organism>
<proteinExistence type="predicted"/>
<protein>
    <submittedName>
        <fullName evidence="1">Cadherin domain-containing protein</fullName>
    </submittedName>
</protein>
<gene>
    <name evidence="1" type="primary">AVEN_100354_1</name>
    <name evidence="1" type="ORF">CEXT_761851</name>
</gene>
<comment type="caution">
    <text evidence="1">The sequence shown here is derived from an EMBL/GenBank/DDBJ whole genome shotgun (WGS) entry which is preliminary data.</text>
</comment>
<name>A0AAV4MPM4_CAEEX</name>
<sequence>MLSPHRKHSISEYKGSTFALDIVAVSSKKAADDTRSTIVIEITEDNFTLPDCKPREELCFSSSEIHYQIPETTHKDSNLGTLKPIPYSKLCPESNVKYRILSDEKDFDFEETDYHEWNISCEVHSRNGNGTFYAKLSVYVLDADDNPPYIQNSTITLYELDVSEILPGKPLPVQLTVLDRDSPSINIITVTKIDPLNLFLLRDTVVFHGINGVHMLVNTALVAKPQFQFPDTTYNVSIIFNDTSLVRSKESKMPLCCLHQLQLAFLNIVHLQPQDF</sequence>
<keyword evidence="2" id="KW-1185">Reference proteome</keyword>
<dbReference type="Proteomes" id="UP001054945">
    <property type="component" value="Unassembled WGS sequence"/>
</dbReference>
<reference evidence="1 2" key="1">
    <citation type="submission" date="2021-06" db="EMBL/GenBank/DDBJ databases">
        <title>Caerostris extrusa draft genome.</title>
        <authorList>
            <person name="Kono N."/>
            <person name="Arakawa K."/>
        </authorList>
    </citation>
    <scope>NUCLEOTIDE SEQUENCE [LARGE SCALE GENOMIC DNA]</scope>
</reference>
<evidence type="ECO:0000313" key="1">
    <source>
        <dbReference type="EMBL" id="GIX74497.1"/>
    </source>
</evidence>
<dbReference type="EMBL" id="BPLR01020073">
    <property type="protein sequence ID" value="GIX74497.1"/>
    <property type="molecule type" value="Genomic_DNA"/>
</dbReference>
<dbReference type="AlphaFoldDB" id="A0AAV4MPM4"/>
<accession>A0AAV4MPM4</accession>